<organism evidence="1 2">
    <name type="scientific">Micromonospora siamensis</name>
    <dbReference type="NCBI Taxonomy" id="299152"/>
    <lineage>
        <taxon>Bacteria</taxon>
        <taxon>Bacillati</taxon>
        <taxon>Actinomycetota</taxon>
        <taxon>Actinomycetes</taxon>
        <taxon>Micromonosporales</taxon>
        <taxon>Micromonosporaceae</taxon>
        <taxon>Micromonospora</taxon>
    </lineage>
</organism>
<dbReference type="AlphaFoldDB" id="A0A1C5HGN1"/>
<accession>A0A1C5HGN1</accession>
<gene>
    <name evidence="1" type="ORF">GA0074704_1687</name>
</gene>
<dbReference type="SUPFAM" id="SSF54909">
    <property type="entry name" value="Dimeric alpha+beta barrel"/>
    <property type="match status" value="1"/>
</dbReference>
<evidence type="ECO:0000313" key="2">
    <source>
        <dbReference type="Proteomes" id="UP000198210"/>
    </source>
</evidence>
<dbReference type="Gene3D" id="3.30.70.100">
    <property type="match status" value="1"/>
</dbReference>
<dbReference type="InterPro" id="IPR011008">
    <property type="entry name" value="Dimeric_a/b-barrel"/>
</dbReference>
<dbReference type="EMBL" id="LT607751">
    <property type="protein sequence ID" value="SCG45093.1"/>
    <property type="molecule type" value="Genomic_DNA"/>
</dbReference>
<dbReference type="Proteomes" id="UP000198210">
    <property type="component" value="Chromosome I"/>
</dbReference>
<dbReference type="RefSeq" id="WP_088969977.1">
    <property type="nucleotide sequence ID" value="NZ_JBHLYF010000042.1"/>
</dbReference>
<evidence type="ECO:0008006" key="3">
    <source>
        <dbReference type="Google" id="ProtNLM"/>
    </source>
</evidence>
<evidence type="ECO:0000313" key="1">
    <source>
        <dbReference type="EMBL" id="SCG45093.1"/>
    </source>
</evidence>
<name>A0A1C5HGN1_9ACTN</name>
<protein>
    <recommendedName>
        <fullName evidence="3">ABM domain-containing protein</fullName>
    </recommendedName>
</protein>
<proteinExistence type="predicted"/>
<keyword evidence="2" id="KW-1185">Reference proteome</keyword>
<sequence length="100" mass="11108">MSEALEMTTFRLVPGLTGADFVDANAAINDYLRRQPGFRWRRIVQDDDGTITDIVAWDSVAQGRRSASGIMTEMADSPVHATIDHSTVDFRIVPVLQRTS</sequence>
<reference evidence="1 2" key="1">
    <citation type="submission" date="2016-06" db="EMBL/GenBank/DDBJ databases">
        <authorList>
            <person name="Kjaerup R.B."/>
            <person name="Dalgaard T.S."/>
            <person name="Juul-Madsen H.R."/>
        </authorList>
    </citation>
    <scope>NUCLEOTIDE SEQUENCE [LARGE SCALE GENOMIC DNA]</scope>
    <source>
        <strain evidence="1 2">DSM 45097</strain>
    </source>
</reference>